<dbReference type="OrthoDB" id="8119704at2759"/>
<dbReference type="PANTHER" id="PTHR46118">
    <property type="entry name" value="PROTEIN ABHD11"/>
    <property type="match status" value="1"/>
</dbReference>
<accession>A0A1W4XIB9</accession>
<dbReference type="RefSeq" id="XP_018335866.1">
    <property type="nucleotide sequence ID" value="XM_018480364.2"/>
</dbReference>
<evidence type="ECO:0000256" key="4">
    <source>
        <dbReference type="ARBA" id="ARBA00042703"/>
    </source>
</evidence>
<evidence type="ECO:0000256" key="1">
    <source>
        <dbReference type="ARBA" id="ARBA00008645"/>
    </source>
</evidence>
<comment type="catalytic activity">
    <reaction evidence="10">
        <text>1-octadecanoyl-2-(9Z-octadecenoyl)-sn-glycerol + H2O = 2-(9Z-octadecenoyl)-glycerol + octadecanoate + H(+)</text>
        <dbReference type="Rhea" id="RHEA:77103"/>
        <dbReference type="ChEBI" id="CHEBI:15377"/>
        <dbReference type="ChEBI" id="CHEBI:15378"/>
        <dbReference type="ChEBI" id="CHEBI:25629"/>
        <dbReference type="ChEBI" id="CHEBI:73990"/>
        <dbReference type="ChEBI" id="CHEBI:75468"/>
    </reaction>
</comment>
<dbReference type="PANTHER" id="PTHR46118:SF4">
    <property type="entry name" value="PROTEIN ABHD11"/>
    <property type="match status" value="1"/>
</dbReference>
<evidence type="ECO:0000313" key="14">
    <source>
        <dbReference type="RefSeq" id="XP_018335866.1"/>
    </source>
</evidence>
<evidence type="ECO:0000256" key="10">
    <source>
        <dbReference type="ARBA" id="ARBA00048513"/>
    </source>
</evidence>
<dbReference type="EC" id="3.1.1.116" evidence="3"/>
<comment type="catalytic activity">
    <reaction evidence="9">
        <text>1,2-didecanoylglycerol + H2O = decanoylglycerol + decanoate + H(+)</text>
        <dbReference type="Rhea" id="RHEA:48596"/>
        <dbReference type="ChEBI" id="CHEBI:11152"/>
        <dbReference type="ChEBI" id="CHEBI:15377"/>
        <dbReference type="ChEBI" id="CHEBI:15378"/>
        <dbReference type="ChEBI" id="CHEBI:27689"/>
        <dbReference type="ChEBI" id="CHEBI:90605"/>
    </reaction>
</comment>
<comment type="catalytic activity">
    <reaction evidence="5">
        <text>a 1,2-diacyl-sn-glycerol + H2O = a 2-acylglycerol + a fatty acid + H(+)</text>
        <dbReference type="Rhea" id="RHEA:33275"/>
        <dbReference type="ChEBI" id="CHEBI:15377"/>
        <dbReference type="ChEBI" id="CHEBI:15378"/>
        <dbReference type="ChEBI" id="CHEBI:17389"/>
        <dbReference type="ChEBI" id="CHEBI:17815"/>
        <dbReference type="ChEBI" id="CHEBI:28868"/>
        <dbReference type="EC" id="3.1.1.116"/>
    </reaction>
</comment>
<comment type="catalytic activity">
    <reaction evidence="8">
        <text>1-octadecanoyl-2-(4Z,7Z,10Z,13Z,16Z,19Z-docosahexaenoyl)-sn-glycerol + H2O = 2-(4Z,7Z,10Z,13Z,16Z,19Z-docosahexaenoyl)-glycerol + octadecanoate + H(+)</text>
        <dbReference type="Rhea" id="RHEA:77107"/>
        <dbReference type="ChEBI" id="CHEBI:15377"/>
        <dbReference type="ChEBI" id="CHEBI:15378"/>
        <dbReference type="ChEBI" id="CHEBI:25629"/>
        <dbReference type="ChEBI" id="CHEBI:77129"/>
        <dbReference type="ChEBI" id="CHEBI:186738"/>
    </reaction>
</comment>
<dbReference type="KEGG" id="apln:108744542"/>
<comment type="similarity">
    <text evidence="1">Belongs to the AB hydrolase superfamily.</text>
</comment>
<dbReference type="InterPro" id="IPR029058">
    <property type="entry name" value="AB_hydrolase_fold"/>
</dbReference>
<dbReference type="GO" id="GO:0005739">
    <property type="term" value="C:mitochondrion"/>
    <property type="evidence" value="ECO:0007669"/>
    <property type="project" value="TreeGrafter"/>
</dbReference>
<keyword evidence="2" id="KW-0378">Hydrolase</keyword>
<evidence type="ECO:0000256" key="2">
    <source>
        <dbReference type="ARBA" id="ARBA00022801"/>
    </source>
</evidence>
<gene>
    <name evidence="14" type="primary">LOC108744542</name>
    <name evidence="15" type="synonym">LOC112905623</name>
</gene>
<feature type="domain" description="AB hydrolase-1" evidence="12">
    <location>
        <begin position="68"/>
        <end position="309"/>
    </location>
</feature>
<sequence length="322" mass="36542">MKNYFSSLFSNHKVLENECYHFFKKVPIRCCPLCSMSGTGTVIKQNVIEPVDLAYVSYESTESVPQTPPLLIMHCLCGSKANWTTTSRALQKETKPQRKIIVVDARNHGDSPHSDFHKYEHLAEDVKTLMNKMDVKKAALLGHSMGGRAMMYTALKYPDLVEKLISVDISPIRTTESFKAAAQIMQAMQNVKFPTRVTLEEAKTSADMQLAMSIHNKLVRSFVLTNLVEESNGKFAWRVNIPGLLRNRKYIFSFPDVKGLTYSGPTLFITGKLSDFVQEKDHKGILELFPKAEFRSVDNSGHWVHNEKPKEFLNICTDFLSK</sequence>
<evidence type="ECO:0000256" key="7">
    <source>
        <dbReference type="ARBA" id="ARBA00044064"/>
    </source>
</evidence>
<dbReference type="RefSeq" id="XP_025834196.1">
    <property type="nucleotide sequence ID" value="XM_025978411.1"/>
</dbReference>
<evidence type="ECO:0000259" key="12">
    <source>
        <dbReference type="Pfam" id="PF00561"/>
    </source>
</evidence>
<dbReference type="Pfam" id="PF00561">
    <property type="entry name" value="Abhydrolase_1"/>
    <property type="match status" value="1"/>
</dbReference>
<evidence type="ECO:0000256" key="3">
    <source>
        <dbReference type="ARBA" id="ARBA00026104"/>
    </source>
</evidence>
<dbReference type="AlphaFoldDB" id="A0A1W4XIB9"/>
<evidence type="ECO:0000256" key="9">
    <source>
        <dbReference type="ARBA" id="ARBA00048504"/>
    </source>
</evidence>
<evidence type="ECO:0000313" key="13">
    <source>
        <dbReference type="Proteomes" id="UP000192223"/>
    </source>
</evidence>
<evidence type="ECO:0000313" key="15">
    <source>
        <dbReference type="RefSeq" id="XP_025834196.1"/>
    </source>
</evidence>
<dbReference type="KEGG" id="apln:112905623"/>
<evidence type="ECO:0000256" key="11">
    <source>
        <dbReference type="ARBA" id="ARBA00048919"/>
    </source>
</evidence>
<protein>
    <recommendedName>
        <fullName evidence="7">sn-1-specific diacylglycerol lipase ABHD11</fullName>
        <ecNumber evidence="3">3.1.1.116</ecNumber>
    </recommendedName>
    <alternativeName>
        <fullName evidence="4">Alpha/beta hydrolase domain-containing protein 11</fullName>
    </alternativeName>
</protein>
<dbReference type="SUPFAM" id="SSF53474">
    <property type="entry name" value="alpha/beta-Hydrolases"/>
    <property type="match status" value="1"/>
</dbReference>
<comment type="catalytic activity">
    <reaction evidence="6">
        <text>a 1,3-diacyl-sn-glycerol + H2O = a 1-acyl-sn-glycerol + a fatty acid + H(+)</text>
        <dbReference type="Rhea" id="RHEA:38503"/>
        <dbReference type="ChEBI" id="CHEBI:15377"/>
        <dbReference type="ChEBI" id="CHEBI:15378"/>
        <dbReference type="ChEBI" id="CHEBI:28868"/>
        <dbReference type="ChEBI" id="CHEBI:64683"/>
        <dbReference type="ChEBI" id="CHEBI:77272"/>
    </reaction>
</comment>
<organism evidence="13 14">
    <name type="scientific">Agrilus planipennis</name>
    <name type="common">Emerald ash borer</name>
    <name type="synonym">Agrilus marcopoli</name>
    <dbReference type="NCBI Taxonomy" id="224129"/>
    <lineage>
        <taxon>Eukaryota</taxon>
        <taxon>Metazoa</taxon>
        <taxon>Ecdysozoa</taxon>
        <taxon>Arthropoda</taxon>
        <taxon>Hexapoda</taxon>
        <taxon>Insecta</taxon>
        <taxon>Pterygota</taxon>
        <taxon>Neoptera</taxon>
        <taxon>Endopterygota</taxon>
        <taxon>Coleoptera</taxon>
        <taxon>Polyphaga</taxon>
        <taxon>Elateriformia</taxon>
        <taxon>Buprestoidea</taxon>
        <taxon>Buprestidae</taxon>
        <taxon>Agrilinae</taxon>
        <taxon>Agrilus</taxon>
    </lineage>
</organism>
<name>A0A1W4XIB9_AGRPL</name>
<dbReference type="GO" id="GO:0052689">
    <property type="term" value="F:carboxylic ester hydrolase activity"/>
    <property type="evidence" value="ECO:0007669"/>
    <property type="project" value="TreeGrafter"/>
</dbReference>
<keyword evidence="13" id="KW-1185">Reference proteome</keyword>
<comment type="catalytic activity">
    <reaction evidence="11">
        <text>1-octadecanoyl-2-(5Z,8Z,11Z,14Z-eicosatetraenoyl)-sn-glycerol + H2O = 2-(5Z,8Z,11Z,14Z-eicosatetraenoyl)-glycerol + octadecanoate + H(+)</text>
        <dbReference type="Rhea" id="RHEA:38507"/>
        <dbReference type="ChEBI" id="CHEBI:15377"/>
        <dbReference type="ChEBI" id="CHEBI:15378"/>
        <dbReference type="ChEBI" id="CHEBI:25629"/>
        <dbReference type="ChEBI" id="CHEBI:52392"/>
        <dbReference type="ChEBI" id="CHEBI:75728"/>
    </reaction>
</comment>
<reference evidence="14 15" key="1">
    <citation type="submission" date="2025-04" db="UniProtKB">
        <authorList>
            <consortium name="RefSeq"/>
        </authorList>
    </citation>
    <scope>IDENTIFICATION</scope>
    <source>
        <tissue evidence="14 15">Entire body</tissue>
    </source>
</reference>
<dbReference type="GeneID" id="108744542"/>
<evidence type="ECO:0000256" key="8">
    <source>
        <dbReference type="ARBA" id="ARBA00048283"/>
    </source>
</evidence>
<proteinExistence type="inferred from homology"/>
<evidence type="ECO:0000256" key="5">
    <source>
        <dbReference type="ARBA" id="ARBA00043667"/>
    </source>
</evidence>
<dbReference type="Gene3D" id="3.40.50.1820">
    <property type="entry name" value="alpha/beta hydrolase"/>
    <property type="match status" value="1"/>
</dbReference>
<dbReference type="InterPro" id="IPR000073">
    <property type="entry name" value="AB_hydrolase_1"/>
</dbReference>
<dbReference type="Proteomes" id="UP000192223">
    <property type="component" value="Unplaced"/>
</dbReference>
<evidence type="ECO:0000256" key="6">
    <source>
        <dbReference type="ARBA" id="ARBA00043742"/>
    </source>
</evidence>
<dbReference type="STRING" id="224129.A0A1W4XIB9"/>